<evidence type="ECO:0000256" key="3">
    <source>
        <dbReference type="ARBA" id="ARBA00023163"/>
    </source>
</evidence>
<dbReference type="PANTHER" id="PTHR43280:SF28">
    <property type="entry name" value="HTH-TYPE TRANSCRIPTIONAL ACTIVATOR RHAS"/>
    <property type="match status" value="1"/>
</dbReference>
<reference evidence="5 6" key="1">
    <citation type="submission" date="2023-03" db="EMBL/GenBank/DDBJ databases">
        <title>Bacillus Genome Sequencing.</title>
        <authorList>
            <person name="Dunlap C."/>
        </authorList>
    </citation>
    <scope>NUCLEOTIDE SEQUENCE [LARGE SCALE GENOMIC DNA]</scope>
    <source>
        <strain evidence="5 6">B-59205</strain>
    </source>
</reference>
<keyword evidence="2" id="KW-0238">DNA-binding</keyword>
<evidence type="ECO:0000259" key="4">
    <source>
        <dbReference type="PROSITE" id="PS01124"/>
    </source>
</evidence>
<proteinExistence type="predicted"/>
<dbReference type="PRINTS" id="PR00032">
    <property type="entry name" value="HTHARAC"/>
</dbReference>
<keyword evidence="1" id="KW-0805">Transcription regulation</keyword>
<dbReference type="GO" id="GO:0003700">
    <property type="term" value="F:DNA-binding transcription factor activity"/>
    <property type="evidence" value="ECO:0007669"/>
    <property type="project" value="InterPro"/>
</dbReference>
<comment type="caution">
    <text evidence="5">The sequence shown here is derived from an EMBL/GenBank/DDBJ whole genome shotgun (WGS) entry which is preliminary data.</text>
</comment>
<dbReference type="Proteomes" id="UP001344888">
    <property type="component" value="Unassembled WGS sequence"/>
</dbReference>
<dbReference type="SUPFAM" id="SSF46689">
    <property type="entry name" value="Homeodomain-like"/>
    <property type="match status" value="2"/>
</dbReference>
<evidence type="ECO:0000256" key="1">
    <source>
        <dbReference type="ARBA" id="ARBA00023015"/>
    </source>
</evidence>
<evidence type="ECO:0000313" key="5">
    <source>
        <dbReference type="EMBL" id="MEC1180450.1"/>
    </source>
</evidence>
<keyword evidence="6" id="KW-1185">Reference proteome</keyword>
<evidence type="ECO:0000256" key="2">
    <source>
        <dbReference type="ARBA" id="ARBA00023125"/>
    </source>
</evidence>
<evidence type="ECO:0000313" key="6">
    <source>
        <dbReference type="Proteomes" id="UP001344888"/>
    </source>
</evidence>
<dbReference type="InterPro" id="IPR018060">
    <property type="entry name" value="HTH_AraC"/>
</dbReference>
<protein>
    <submittedName>
        <fullName evidence="5">AraC family transcriptional regulator</fullName>
    </submittedName>
</protein>
<dbReference type="InterPro" id="IPR009057">
    <property type="entry name" value="Homeodomain-like_sf"/>
</dbReference>
<dbReference type="AlphaFoldDB" id="A0AAW9NSG2"/>
<dbReference type="PROSITE" id="PS01124">
    <property type="entry name" value="HTH_ARAC_FAMILY_2"/>
    <property type="match status" value="1"/>
</dbReference>
<gene>
    <name evidence="5" type="ORF">P9B03_18290</name>
</gene>
<dbReference type="RefSeq" id="WP_326124994.1">
    <property type="nucleotide sequence ID" value="NZ_JARSFG010000028.1"/>
</dbReference>
<dbReference type="GO" id="GO:0043565">
    <property type="term" value="F:sequence-specific DNA binding"/>
    <property type="evidence" value="ECO:0007669"/>
    <property type="project" value="InterPro"/>
</dbReference>
<dbReference type="EMBL" id="JARSFG010000028">
    <property type="protein sequence ID" value="MEC1180450.1"/>
    <property type="molecule type" value="Genomic_DNA"/>
</dbReference>
<dbReference type="Gene3D" id="1.10.10.60">
    <property type="entry name" value="Homeodomain-like"/>
    <property type="match status" value="2"/>
</dbReference>
<dbReference type="InterPro" id="IPR018062">
    <property type="entry name" value="HTH_AraC-typ_CS"/>
</dbReference>
<name>A0AAW9NSG2_9BACL</name>
<accession>A0AAW9NSG2</accession>
<feature type="domain" description="HTH araC/xylS-type" evidence="4">
    <location>
        <begin position="184"/>
        <end position="282"/>
    </location>
</feature>
<dbReference type="PROSITE" id="PS00041">
    <property type="entry name" value="HTH_ARAC_FAMILY_1"/>
    <property type="match status" value="1"/>
</dbReference>
<dbReference type="Pfam" id="PF12833">
    <property type="entry name" value="HTH_18"/>
    <property type="match status" value="1"/>
</dbReference>
<sequence>MYYEKNTSSNFVLHAKSDLFYWEGIGQLSVKTFSNGKAHYKTDKGYYTVEESRYLLLNKGPYTISIEETDEVESFCIFFKDGFAEEVFHSLKEKNDMLLSDPYKDRDSIHFFDKTFHKNNALSAQLESFKQVLPSLEIDTVGYEEQFHMIMQSMLNEHFHTYKEIESLNAVRYSTREELYRRISIAHDYIRSYFDTPLKLNEVAQIACLSPNHLLRTYFQIYSKTPHQHISEFRIQKAKQLLTEEDKNMTDITFKLGFQNPVSFSKMFKQHVGISPKEYRKKVILDKKN</sequence>
<organism evidence="5 6">
    <name type="scientific">Metasolibacillus meyeri</name>
    <dbReference type="NCBI Taxonomy" id="1071052"/>
    <lineage>
        <taxon>Bacteria</taxon>
        <taxon>Bacillati</taxon>
        <taxon>Bacillota</taxon>
        <taxon>Bacilli</taxon>
        <taxon>Bacillales</taxon>
        <taxon>Caryophanaceae</taxon>
        <taxon>Metasolibacillus</taxon>
    </lineage>
</organism>
<dbReference type="PANTHER" id="PTHR43280">
    <property type="entry name" value="ARAC-FAMILY TRANSCRIPTIONAL REGULATOR"/>
    <property type="match status" value="1"/>
</dbReference>
<keyword evidence="3" id="KW-0804">Transcription</keyword>
<dbReference type="SMART" id="SM00342">
    <property type="entry name" value="HTH_ARAC"/>
    <property type="match status" value="1"/>
</dbReference>
<dbReference type="InterPro" id="IPR020449">
    <property type="entry name" value="Tscrpt_reg_AraC-type_HTH"/>
</dbReference>